<dbReference type="InterPro" id="IPR051150">
    <property type="entry name" value="SWT21/TCAB1_mRNA_Telomere"/>
</dbReference>
<evidence type="ECO:0000313" key="3">
    <source>
        <dbReference type="Proteomes" id="UP000245942"/>
    </source>
</evidence>
<dbReference type="Proteomes" id="UP000245942">
    <property type="component" value="Unassembled WGS sequence"/>
</dbReference>
<dbReference type="OrthoDB" id="239865at2759"/>
<dbReference type="PANTHER" id="PTHR13211:SF0">
    <property type="entry name" value="TELOMERASE CAJAL BODY PROTEIN 1"/>
    <property type="match status" value="1"/>
</dbReference>
<name>A0A316UDD8_9BASI</name>
<protein>
    <recommendedName>
        <fullName evidence="4">WD40 repeat-like protein</fullName>
    </recommendedName>
</protein>
<feature type="compositionally biased region" description="Basic and acidic residues" evidence="1">
    <location>
        <begin position="21"/>
        <end position="34"/>
    </location>
</feature>
<evidence type="ECO:0000313" key="2">
    <source>
        <dbReference type="EMBL" id="PWN22383.1"/>
    </source>
</evidence>
<gene>
    <name evidence="2" type="ORF">BCV69DRAFT_297674</name>
</gene>
<dbReference type="SUPFAM" id="SSF50978">
    <property type="entry name" value="WD40 repeat-like"/>
    <property type="match status" value="1"/>
</dbReference>
<dbReference type="STRING" id="1684307.A0A316UDD8"/>
<sequence length="514" mass="56255">MDSGGDGDDNPQTIAALEWPEPPRFRFSPKEPPRPIHQLSASKFIPRQDKTEARGALPSQRFWRRAQWSPDGTHLLAQTEAHELDLFSLTEGSSAAIDDQSQATGPSSSDSQKYGLQHVFRIASPTTILDYGWYPFARYDDPTSWCFIYSSTSIPSKLIDAYNGSVRATYGFENHIEQFIGPQAMAFSMDGSSLYCGVEASLACFAMVRPGTNTCSTLPLLPNRRAQGKHFQRGVISSIVVGPAYAPSASAGGELIVVGTFAGTVGIYERAGDAAPGEWTAAGRKVKVAHELCLAGWIEEEGTGVTQLLLHPTTPYLLFVSSRRSALINCYDLRYLSSIPDFTLPSAKTTVIAIFQRSPEKNASATVQQRLFFDVDWAGRWLVAGDSQGRLRVWNLEDETANVELRTEGSTRTRMPHLDLALQKDSICSLGLHPLRPLLLATSGSRQWPESFYSRDSSVVATGEGSGSETSCSASSSEGSSTLMHDQEHITLPAVRARESWFARDAKMVLWDAS</sequence>
<organism evidence="2 3">
    <name type="scientific">Pseudomicrostroma glucosiphilum</name>
    <dbReference type="NCBI Taxonomy" id="1684307"/>
    <lineage>
        <taxon>Eukaryota</taxon>
        <taxon>Fungi</taxon>
        <taxon>Dikarya</taxon>
        <taxon>Basidiomycota</taxon>
        <taxon>Ustilaginomycotina</taxon>
        <taxon>Exobasidiomycetes</taxon>
        <taxon>Microstromatales</taxon>
        <taxon>Microstromatales incertae sedis</taxon>
        <taxon>Pseudomicrostroma</taxon>
    </lineage>
</organism>
<dbReference type="GeneID" id="37015874"/>
<evidence type="ECO:0000256" key="1">
    <source>
        <dbReference type="SAM" id="MobiDB-lite"/>
    </source>
</evidence>
<reference evidence="2 3" key="1">
    <citation type="journal article" date="2018" name="Mol. Biol. Evol.">
        <title>Broad Genomic Sampling Reveals a Smut Pathogenic Ancestry of the Fungal Clade Ustilaginomycotina.</title>
        <authorList>
            <person name="Kijpornyongpan T."/>
            <person name="Mondo S.J."/>
            <person name="Barry K."/>
            <person name="Sandor L."/>
            <person name="Lee J."/>
            <person name="Lipzen A."/>
            <person name="Pangilinan J."/>
            <person name="LaButti K."/>
            <person name="Hainaut M."/>
            <person name="Henrissat B."/>
            <person name="Grigoriev I.V."/>
            <person name="Spatafora J.W."/>
            <person name="Aime M.C."/>
        </authorList>
    </citation>
    <scope>NUCLEOTIDE SEQUENCE [LARGE SCALE GENOMIC DNA]</scope>
    <source>
        <strain evidence="2 3">MCA 4718</strain>
    </source>
</reference>
<dbReference type="PANTHER" id="PTHR13211">
    <property type="entry name" value="TELOMERASE CAJAL BODY PROTEIN 1"/>
    <property type="match status" value="1"/>
</dbReference>
<feature type="region of interest" description="Disordered" evidence="1">
    <location>
        <begin position="459"/>
        <end position="486"/>
    </location>
</feature>
<dbReference type="Gene3D" id="2.130.10.10">
    <property type="entry name" value="YVTN repeat-like/Quinoprotein amine dehydrogenase"/>
    <property type="match status" value="1"/>
</dbReference>
<accession>A0A316UDD8</accession>
<dbReference type="EMBL" id="KZ819323">
    <property type="protein sequence ID" value="PWN22383.1"/>
    <property type="molecule type" value="Genomic_DNA"/>
</dbReference>
<dbReference type="RefSeq" id="XP_025349543.1">
    <property type="nucleotide sequence ID" value="XM_025494140.1"/>
</dbReference>
<feature type="region of interest" description="Disordered" evidence="1">
    <location>
        <begin position="1"/>
        <end position="37"/>
    </location>
</feature>
<proteinExistence type="predicted"/>
<dbReference type="InterPro" id="IPR036322">
    <property type="entry name" value="WD40_repeat_dom_sf"/>
</dbReference>
<keyword evidence="3" id="KW-1185">Reference proteome</keyword>
<feature type="compositionally biased region" description="Low complexity" evidence="1">
    <location>
        <begin position="467"/>
        <end position="482"/>
    </location>
</feature>
<dbReference type="AlphaFoldDB" id="A0A316UDD8"/>
<dbReference type="InterPro" id="IPR015943">
    <property type="entry name" value="WD40/YVTN_repeat-like_dom_sf"/>
</dbReference>
<evidence type="ECO:0008006" key="4">
    <source>
        <dbReference type="Google" id="ProtNLM"/>
    </source>
</evidence>